<sequence length="244" mass="26257">MRYKDIPIESGTDEGNGGFTGYAATFDREPDCYGDVIAPGAFDETLKEWAESGKPVPLLYDHNMYDPDYNIGIAALSVDERGLLTEASFDGSAKAQRVRQLVREGRLYKMSFAFDVLDEGTVELADGRKANELRRLRLYEVSVVLVPANGHAEIVEAKARSKYGAAISKANGDEIAKAAAALESIGEAAHDALEILKPLIPDGSVPPDDEGGEDGDEGEAGEDPQGNQAAKSRAIAEELKKLIR</sequence>
<dbReference type="Proteomes" id="UP001168435">
    <property type="component" value="Unassembled WGS sequence"/>
</dbReference>
<evidence type="ECO:0000313" key="7">
    <source>
        <dbReference type="Proteomes" id="UP001168435"/>
    </source>
</evidence>
<feature type="region of interest" description="Disordered" evidence="4">
    <location>
        <begin position="199"/>
        <end position="233"/>
    </location>
</feature>
<evidence type="ECO:0000256" key="4">
    <source>
        <dbReference type="SAM" id="MobiDB-lite"/>
    </source>
</evidence>
<dbReference type="NCBIfam" id="TIGR01543">
    <property type="entry name" value="proheadase_HK97"/>
    <property type="match status" value="1"/>
</dbReference>
<keyword evidence="1" id="KW-1188">Viral release from host cell</keyword>
<reference evidence="6" key="1">
    <citation type="submission" date="2023-06" db="EMBL/GenBank/DDBJ databases">
        <authorList>
            <person name="Zeman M."/>
            <person name="Kubasova T."/>
            <person name="Jahodarova E."/>
            <person name="Nykrynova M."/>
            <person name="Rychlik I."/>
        </authorList>
    </citation>
    <scope>NUCLEOTIDE SEQUENCE</scope>
    <source>
        <strain evidence="6">176_SSukc20</strain>
    </source>
</reference>
<dbReference type="RefSeq" id="WP_289820881.1">
    <property type="nucleotide sequence ID" value="NZ_JAUEIM010000020.1"/>
</dbReference>
<name>A0ABT7XFM0_9ACTN</name>
<reference evidence="6" key="2">
    <citation type="submission" date="2024-05" db="EMBL/GenBank/DDBJ databases">
        <title>Identification and characterization of horizontal gene transfer across gut microbiota members of farm animals based on homology search.</title>
        <authorList>
            <person name="Schwarzerova J."/>
            <person name="Nykrynova M."/>
            <person name="Jureckova K."/>
            <person name="Cejkova D."/>
            <person name="Rychlik I."/>
        </authorList>
    </citation>
    <scope>NUCLEOTIDE SEQUENCE</scope>
    <source>
        <strain evidence="6">176_SSukc20</strain>
    </source>
</reference>
<evidence type="ECO:0000256" key="2">
    <source>
        <dbReference type="ARBA" id="ARBA00022670"/>
    </source>
</evidence>
<dbReference type="GO" id="GO:0008233">
    <property type="term" value="F:peptidase activity"/>
    <property type="evidence" value="ECO:0007669"/>
    <property type="project" value="UniProtKB-KW"/>
</dbReference>
<organism evidence="6 7">
    <name type="scientific">Collinsella ihumii</name>
    <dbReference type="NCBI Taxonomy" id="1720204"/>
    <lineage>
        <taxon>Bacteria</taxon>
        <taxon>Bacillati</taxon>
        <taxon>Actinomycetota</taxon>
        <taxon>Coriobacteriia</taxon>
        <taxon>Coriobacteriales</taxon>
        <taxon>Coriobacteriaceae</taxon>
        <taxon>Collinsella</taxon>
    </lineage>
</organism>
<evidence type="ECO:0000313" key="6">
    <source>
        <dbReference type="EMBL" id="MDN0064212.1"/>
    </source>
</evidence>
<feature type="compositionally biased region" description="Acidic residues" evidence="4">
    <location>
        <begin position="207"/>
        <end position="222"/>
    </location>
</feature>
<comment type="caution">
    <text evidence="6">The sequence shown here is derived from an EMBL/GenBank/DDBJ whole genome shotgun (WGS) entry which is preliminary data.</text>
</comment>
<keyword evidence="7" id="KW-1185">Reference proteome</keyword>
<feature type="domain" description="Prohead serine protease" evidence="5">
    <location>
        <begin position="13"/>
        <end position="155"/>
    </location>
</feature>
<dbReference type="GO" id="GO:0006508">
    <property type="term" value="P:proteolysis"/>
    <property type="evidence" value="ECO:0007669"/>
    <property type="project" value="UniProtKB-KW"/>
</dbReference>
<protein>
    <submittedName>
        <fullName evidence="6">HK97 family phage prohead protease</fullName>
    </submittedName>
</protein>
<gene>
    <name evidence="6" type="ORF">QVN30_07815</name>
</gene>
<dbReference type="InterPro" id="IPR054613">
    <property type="entry name" value="Peptidase_S78_dom"/>
</dbReference>
<keyword evidence="2 6" id="KW-0645">Protease</keyword>
<proteinExistence type="predicted"/>
<dbReference type="Pfam" id="PF04586">
    <property type="entry name" value="Peptidase_S78"/>
    <property type="match status" value="1"/>
</dbReference>
<dbReference type="EMBL" id="JAUEIQ010000007">
    <property type="protein sequence ID" value="MDN0064212.1"/>
    <property type="molecule type" value="Genomic_DNA"/>
</dbReference>
<evidence type="ECO:0000259" key="5">
    <source>
        <dbReference type="Pfam" id="PF04586"/>
    </source>
</evidence>
<evidence type="ECO:0000256" key="1">
    <source>
        <dbReference type="ARBA" id="ARBA00022612"/>
    </source>
</evidence>
<accession>A0ABT7XFM0</accession>
<keyword evidence="3" id="KW-0378">Hydrolase</keyword>
<evidence type="ECO:0000256" key="3">
    <source>
        <dbReference type="ARBA" id="ARBA00022801"/>
    </source>
</evidence>
<dbReference type="InterPro" id="IPR006433">
    <property type="entry name" value="Prohead_protease"/>
</dbReference>